<organism evidence="20 21">
    <name type="scientific">Hyunsoonleella pacifica</name>
    <dbReference type="NCBI Taxonomy" id="1080224"/>
    <lineage>
        <taxon>Bacteria</taxon>
        <taxon>Pseudomonadati</taxon>
        <taxon>Bacteroidota</taxon>
        <taxon>Flavobacteriia</taxon>
        <taxon>Flavobacteriales</taxon>
        <taxon>Flavobacteriaceae</taxon>
    </lineage>
</organism>
<evidence type="ECO:0000256" key="8">
    <source>
        <dbReference type="ARBA" id="ARBA00022692"/>
    </source>
</evidence>
<name>A0A4Q9FRK5_9FLAO</name>
<evidence type="ECO:0000256" key="13">
    <source>
        <dbReference type="ARBA" id="ARBA00023136"/>
    </source>
</evidence>
<evidence type="ECO:0000256" key="6">
    <source>
        <dbReference type="ARBA" id="ARBA00022519"/>
    </source>
</evidence>
<feature type="transmembrane region" description="Helical" evidence="17">
    <location>
        <begin position="30"/>
        <end position="49"/>
    </location>
</feature>
<dbReference type="Proteomes" id="UP000292372">
    <property type="component" value="Unassembled WGS sequence"/>
</dbReference>
<evidence type="ECO:0000256" key="2">
    <source>
        <dbReference type="ARBA" id="ARBA00007316"/>
    </source>
</evidence>
<evidence type="ECO:0000256" key="11">
    <source>
        <dbReference type="ARBA" id="ARBA00022840"/>
    </source>
</evidence>
<dbReference type="Pfam" id="PF02706">
    <property type="entry name" value="Wzz"/>
    <property type="match status" value="1"/>
</dbReference>
<gene>
    <name evidence="20" type="ORF">EYD46_00890</name>
</gene>
<evidence type="ECO:0000256" key="7">
    <source>
        <dbReference type="ARBA" id="ARBA00022679"/>
    </source>
</evidence>
<dbReference type="GO" id="GO:0005886">
    <property type="term" value="C:plasma membrane"/>
    <property type="evidence" value="ECO:0007669"/>
    <property type="project" value="UniProtKB-SubCell"/>
</dbReference>
<evidence type="ECO:0000256" key="14">
    <source>
        <dbReference type="ARBA" id="ARBA00023137"/>
    </source>
</evidence>
<dbReference type="CDD" id="cd05387">
    <property type="entry name" value="BY-kinase"/>
    <property type="match status" value="1"/>
</dbReference>
<proteinExistence type="inferred from homology"/>
<dbReference type="AlphaFoldDB" id="A0A4Q9FRK5"/>
<evidence type="ECO:0000256" key="3">
    <source>
        <dbReference type="ARBA" id="ARBA00008883"/>
    </source>
</evidence>
<keyword evidence="7 20" id="KW-0808">Transferase</keyword>
<evidence type="ECO:0000256" key="12">
    <source>
        <dbReference type="ARBA" id="ARBA00022989"/>
    </source>
</evidence>
<keyword evidence="11" id="KW-0067">ATP-binding</keyword>
<dbReference type="GO" id="GO:0004715">
    <property type="term" value="F:non-membrane spanning protein tyrosine kinase activity"/>
    <property type="evidence" value="ECO:0007669"/>
    <property type="project" value="UniProtKB-EC"/>
</dbReference>
<comment type="caution">
    <text evidence="20">The sequence shown here is derived from an EMBL/GenBank/DDBJ whole genome shotgun (WGS) entry which is preliminary data.</text>
</comment>
<evidence type="ECO:0000256" key="4">
    <source>
        <dbReference type="ARBA" id="ARBA00011903"/>
    </source>
</evidence>
<keyword evidence="13 17" id="KW-0472">Membrane</keyword>
<feature type="domain" description="AAA" evidence="19">
    <location>
        <begin position="603"/>
        <end position="719"/>
    </location>
</feature>
<dbReference type="OrthoDB" id="9794577at2"/>
<dbReference type="SUPFAM" id="SSF52540">
    <property type="entry name" value="P-loop containing nucleoside triphosphate hydrolases"/>
    <property type="match status" value="1"/>
</dbReference>
<dbReference type="PANTHER" id="PTHR32309">
    <property type="entry name" value="TYROSINE-PROTEIN KINASE"/>
    <property type="match status" value="1"/>
</dbReference>
<protein>
    <recommendedName>
        <fullName evidence="4">non-specific protein-tyrosine kinase</fullName>
        <ecNumber evidence="4">2.7.10.2</ecNumber>
    </recommendedName>
</protein>
<keyword evidence="21" id="KW-1185">Reference proteome</keyword>
<evidence type="ECO:0000256" key="1">
    <source>
        <dbReference type="ARBA" id="ARBA00004429"/>
    </source>
</evidence>
<feature type="domain" description="Polysaccharide chain length determinant N-terminal" evidence="18">
    <location>
        <begin position="16"/>
        <end position="112"/>
    </location>
</feature>
<keyword evidence="16" id="KW-0175">Coiled coil</keyword>
<dbReference type="GO" id="GO:0005524">
    <property type="term" value="F:ATP binding"/>
    <property type="evidence" value="ECO:0007669"/>
    <property type="project" value="UniProtKB-KW"/>
</dbReference>
<keyword evidence="6" id="KW-0997">Cell inner membrane</keyword>
<evidence type="ECO:0000256" key="10">
    <source>
        <dbReference type="ARBA" id="ARBA00022777"/>
    </source>
</evidence>
<dbReference type="InterPro" id="IPR027417">
    <property type="entry name" value="P-loop_NTPase"/>
</dbReference>
<keyword evidence="9" id="KW-0547">Nucleotide-binding</keyword>
<evidence type="ECO:0000256" key="17">
    <source>
        <dbReference type="SAM" id="Phobius"/>
    </source>
</evidence>
<evidence type="ECO:0000313" key="20">
    <source>
        <dbReference type="EMBL" id="TBN18654.1"/>
    </source>
</evidence>
<accession>A0A4Q9FRK5</accession>
<dbReference type="InterPro" id="IPR050445">
    <property type="entry name" value="Bact_polysacc_biosynth/exp"/>
</dbReference>
<keyword evidence="5" id="KW-1003">Cell membrane</keyword>
<comment type="subcellular location">
    <subcellularLocation>
        <location evidence="1">Cell inner membrane</location>
        <topology evidence="1">Multi-pass membrane protein</topology>
    </subcellularLocation>
</comment>
<dbReference type="Gene3D" id="3.40.50.300">
    <property type="entry name" value="P-loop containing nucleotide triphosphate hydrolases"/>
    <property type="match status" value="1"/>
</dbReference>
<dbReference type="EMBL" id="SIRS01000001">
    <property type="protein sequence ID" value="TBN18654.1"/>
    <property type="molecule type" value="Genomic_DNA"/>
</dbReference>
<keyword evidence="14" id="KW-0829">Tyrosine-protein kinase</keyword>
<evidence type="ECO:0000313" key="21">
    <source>
        <dbReference type="Proteomes" id="UP000292372"/>
    </source>
</evidence>
<comment type="similarity">
    <text evidence="3">Belongs to the etk/wzc family.</text>
</comment>
<dbReference type="NCBIfam" id="TIGR01007">
    <property type="entry name" value="eps_fam"/>
    <property type="match status" value="1"/>
</dbReference>
<evidence type="ECO:0000256" key="15">
    <source>
        <dbReference type="ARBA" id="ARBA00051245"/>
    </source>
</evidence>
<dbReference type="PANTHER" id="PTHR32309:SF13">
    <property type="entry name" value="FERRIC ENTEROBACTIN TRANSPORT PROTEIN FEPE"/>
    <property type="match status" value="1"/>
</dbReference>
<feature type="coiled-coil region" evidence="16">
    <location>
        <begin position="396"/>
        <end position="431"/>
    </location>
</feature>
<keyword evidence="12 17" id="KW-1133">Transmembrane helix</keyword>
<keyword evidence="8 17" id="KW-0812">Transmembrane</keyword>
<evidence type="ECO:0000256" key="16">
    <source>
        <dbReference type="SAM" id="Coils"/>
    </source>
</evidence>
<evidence type="ECO:0000259" key="19">
    <source>
        <dbReference type="Pfam" id="PF13614"/>
    </source>
</evidence>
<reference evidence="20 21" key="1">
    <citation type="journal article" date="2015" name="Int. J. Syst. Evol. Microbiol.">
        <title>Hyunsoonleella pacifica sp. nov., isolated from seawater of South Pacific Gyre.</title>
        <authorList>
            <person name="Gao X."/>
            <person name="Zhang Z."/>
            <person name="Dai X."/>
            <person name="Zhang X.H."/>
        </authorList>
    </citation>
    <scope>NUCLEOTIDE SEQUENCE [LARGE SCALE GENOMIC DNA]</scope>
    <source>
        <strain evidence="20 21">SW033</strain>
    </source>
</reference>
<dbReference type="EC" id="2.7.10.2" evidence="4"/>
<sequence>MAKEKYKYLPVAEDSNEINLREILDKYKRFWPWFLIITTIFLSLAVFYIKKAPNQYTSIASIIINDEKGNGTSRTTNGFDVDLLSGGLSSNSMANEMGLLRSKRLMLNTVKALDLNIQYFNDEDLVPRPLYYNSPIKVEILRLDEEKLKRAINNENNTFKVKYLGENGLQLLNETEETILKTDFNSHIQLSFVDFVIKSNIIDTSYTANWKEVTIKFLSARSVAAAYKKKLEVELIDDKATLITLKLTDGVAKRSEDILNQLIFEYNREAIEDKNLIAKSTADFIDERLSIINSELDSVESGKESFKELNRLTDIGTESSIMIQNISEYNKEQQQVATQLEVTSSMLNYIESGSNDLLPANLGLESETNAFVTNYNDLILKRDKLLSGSTNKNPLVVSLNEQIDQLKSNVKQSLLNQRQNLIIQRESLRKRTGSIGSQIARMPGQERQVRGIERQQSIKEALYLFLLQKREENTLELSVTGPKAKIVDSASSSGGSISPSPKIILGSAVILGLLLPFLVIRSRELLNNKIKSREDLEKLTKNLTILGELPLLRKKEDELIKKDDRSVLAESFRILAANLQFLISSRKKSDKGVSIFVTSTIKGEGKTFIATNMAITLALSGKKVVLVGADLRNPQLQRYQKKLHKALGVSDYLVNREHKLSSYIQKTEIHENLAVLPSGTIPPNPAELLHSDRLGNLFSELKQDYDYIVVDTAPALLVADTFLINMYADLTLYVTKADFTEKKLMEFSKDAVQKGKLKNISFVLNGVAPRHLGYGSKYGYVYGK</sequence>
<evidence type="ECO:0000256" key="9">
    <source>
        <dbReference type="ARBA" id="ARBA00022741"/>
    </source>
</evidence>
<dbReference type="InterPro" id="IPR025669">
    <property type="entry name" value="AAA_dom"/>
</dbReference>
<keyword evidence="10 20" id="KW-0418">Kinase</keyword>
<comment type="similarity">
    <text evidence="2">Belongs to the CpsD/CapB family.</text>
</comment>
<dbReference type="Pfam" id="PF13614">
    <property type="entry name" value="AAA_31"/>
    <property type="match status" value="1"/>
</dbReference>
<comment type="catalytic activity">
    <reaction evidence="15">
        <text>L-tyrosyl-[protein] + ATP = O-phospho-L-tyrosyl-[protein] + ADP + H(+)</text>
        <dbReference type="Rhea" id="RHEA:10596"/>
        <dbReference type="Rhea" id="RHEA-COMP:10136"/>
        <dbReference type="Rhea" id="RHEA-COMP:20101"/>
        <dbReference type="ChEBI" id="CHEBI:15378"/>
        <dbReference type="ChEBI" id="CHEBI:30616"/>
        <dbReference type="ChEBI" id="CHEBI:46858"/>
        <dbReference type="ChEBI" id="CHEBI:61978"/>
        <dbReference type="ChEBI" id="CHEBI:456216"/>
        <dbReference type="EC" id="2.7.10.2"/>
    </reaction>
</comment>
<evidence type="ECO:0000256" key="5">
    <source>
        <dbReference type="ARBA" id="ARBA00022475"/>
    </source>
</evidence>
<dbReference type="InterPro" id="IPR005702">
    <property type="entry name" value="Wzc-like_C"/>
</dbReference>
<evidence type="ECO:0000259" key="18">
    <source>
        <dbReference type="Pfam" id="PF02706"/>
    </source>
</evidence>
<dbReference type="RefSeq" id="WP_130935172.1">
    <property type="nucleotide sequence ID" value="NZ_BMEE01000001.1"/>
</dbReference>
<dbReference type="InterPro" id="IPR003856">
    <property type="entry name" value="LPS_length_determ_N"/>
</dbReference>